<accession>A0A9P1C072</accession>
<comment type="caution">
    <text evidence="7">The sequence shown here is derived from an EMBL/GenBank/DDBJ whole genome shotgun (WGS) entry which is preliminary data.</text>
</comment>
<evidence type="ECO:0000313" key="9">
    <source>
        <dbReference type="EMBL" id="CAL4770007.1"/>
    </source>
</evidence>
<gene>
    <name evidence="7" type="ORF">C1SCF055_LOCUS10363</name>
</gene>
<reference evidence="8" key="2">
    <citation type="submission" date="2024-04" db="EMBL/GenBank/DDBJ databases">
        <authorList>
            <person name="Chen Y."/>
            <person name="Shah S."/>
            <person name="Dougan E. K."/>
            <person name="Thang M."/>
            <person name="Chan C."/>
        </authorList>
    </citation>
    <scope>NUCLEOTIDE SEQUENCE [LARGE SCALE GENOMIC DNA]</scope>
</reference>
<dbReference type="Proteomes" id="UP001152797">
    <property type="component" value="Unassembled WGS sequence"/>
</dbReference>
<dbReference type="PROSITE" id="PS50082">
    <property type="entry name" value="WD_REPEATS_2"/>
    <property type="match status" value="1"/>
</dbReference>
<feature type="region of interest" description="Disordered" evidence="5">
    <location>
        <begin position="881"/>
        <end position="909"/>
    </location>
</feature>
<evidence type="ECO:0000256" key="3">
    <source>
        <dbReference type="PROSITE-ProRule" id="PRU00221"/>
    </source>
</evidence>
<keyword evidence="4" id="KW-0175">Coiled coil</keyword>
<dbReference type="SMART" id="SM00320">
    <property type="entry name" value="WD40"/>
    <property type="match status" value="5"/>
</dbReference>
<dbReference type="Gene3D" id="2.130.10.10">
    <property type="entry name" value="YVTN repeat-like/Quinoprotein amine dehydrogenase"/>
    <property type="match status" value="2"/>
</dbReference>
<evidence type="ECO:0000313" key="8">
    <source>
        <dbReference type="EMBL" id="CAL1136070.1"/>
    </source>
</evidence>
<evidence type="ECO:0000259" key="6">
    <source>
        <dbReference type="Pfam" id="PF07059"/>
    </source>
</evidence>
<evidence type="ECO:0000256" key="4">
    <source>
        <dbReference type="SAM" id="Coils"/>
    </source>
</evidence>
<dbReference type="InterPro" id="IPR051179">
    <property type="entry name" value="WD_repeat_multifunction"/>
</dbReference>
<keyword evidence="10" id="KW-1185">Reference proteome</keyword>
<dbReference type="InterPro" id="IPR001680">
    <property type="entry name" value="WD40_rpt"/>
</dbReference>
<dbReference type="PANTHER" id="PTHR19857">
    <property type="entry name" value="MITOCHONDRIAL DIVISION PROTEIN 1-RELATED"/>
    <property type="match status" value="1"/>
</dbReference>
<proteinExistence type="predicted"/>
<feature type="repeat" description="WD" evidence="3">
    <location>
        <begin position="784"/>
        <end position="813"/>
    </location>
</feature>
<evidence type="ECO:0000313" key="7">
    <source>
        <dbReference type="EMBL" id="CAI3982695.1"/>
    </source>
</evidence>
<dbReference type="AlphaFoldDB" id="A0A9P1C072"/>
<organism evidence="7">
    <name type="scientific">Cladocopium goreaui</name>
    <dbReference type="NCBI Taxonomy" id="2562237"/>
    <lineage>
        <taxon>Eukaryota</taxon>
        <taxon>Sar</taxon>
        <taxon>Alveolata</taxon>
        <taxon>Dinophyceae</taxon>
        <taxon>Suessiales</taxon>
        <taxon>Symbiodiniaceae</taxon>
        <taxon>Cladocopium</taxon>
    </lineage>
</organism>
<dbReference type="InterPro" id="IPR009769">
    <property type="entry name" value="EDR2_C"/>
</dbReference>
<feature type="coiled-coil region" evidence="4">
    <location>
        <begin position="60"/>
        <end position="94"/>
    </location>
</feature>
<name>A0A9P1C072_9DINO</name>
<dbReference type="EMBL" id="CAMXCT030000737">
    <property type="protein sequence ID" value="CAL4770007.1"/>
    <property type="molecule type" value="Genomic_DNA"/>
</dbReference>
<dbReference type="InterPro" id="IPR036322">
    <property type="entry name" value="WD40_repeat_dom_sf"/>
</dbReference>
<protein>
    <submittedName>
        <fullName evidence="9">Protein pleiotropic regulator PRL2</fullName>
    </submittedName>
</protein>
<evidence type="ECO:0000256" key="1">
    <source>
        <dbReference type="ARBA" id="ARBA00022574"/>
    </source>
</evidence>
<dbReference type="Pfam" id="PF07059">
    <property type="entry name" value="EDR2_C"/>
    <property type="match status" value="1"/>
</dbReference>
<dbReference type="EMBL" id="CAMXCT020000737">
    <property type="protein sequence ID" value="CAL1136070.1"/>
    <property type="molecule type" value="Genomic_DNA"/>
</dbReference>
<reference evidence="7" key="1">
    <citation type="submission" date="2022-10" db="EMBL/GenBank/DDBJ databases">
        <authorList>
            <person name="Chen Y."/>
            <person name="Dougan E. K."/>
            <person name="Chan C."/>
            <person name="Rhodes N."/>
            <person name="Thang M."/>
        </authorList>
    </citation>
    <scope>NUCLEOTIDE SEQUENCE</scope>
</reference>
<evidence type="ECO:0000313" key="10">
    <source>
        <dbReference type="Proteomes" id="UP001152797"/>
    </source>
</evidence>
<dbReference type="OrthoDB" id="407619at2759"/>
<keyword evidence="1 3" id="KW-0853">WD repeat</keyword>
<dbReference type="SUPFAM" id="SSF50978">
    <property type="entry name" value="WD40 repeat-like"/>
    <property type="match status" value="2"/>
</dbReference>
<keyword evidence="2" id="KW-0677">Repeat</keyword>
<evidence type="ECO:0000256" key="2">
    <source>
        <dbReference type="ARBA" id="ARBA00022737"/>
    </source>
</evidence>
<feature type="domain" description="Protein ENHANCED DISEASE RESISTANCE 2 C-terminal" evidence="6">
    <location>
        <begin position="416"/>
        <end position="683"/>
    </location>
</feature>
<sequence length="947" mass="104271">MAESIQNGFGKRRAGACARKCVLQAKWRASPTSFFRSSFSTSSDEASDLEAKNKALETVARNILSSLKKKEAAFDSLEAETDKKNEQNRELKRRIEVCRCLESWCCSKNLPLRQGLQLWLCRAHLWGAPEACFSSPVLVRDSWCGQSTVCCTSWSRHRAGGGTAPSVALGLSDGTLHFGALEPGEARGLRGPQPTNLRLDRSVRSAHGHSLVTAVQRLEPYGRAVTSGLDGLLRVWDPETAQEIHQIVTEHQRGLNSVAVSSEAEPRLLSCGDAGSLECCSNPRRGCEVDSLFGEDDFFREARWDDFYECQEGSSEHDDLFHAAQEQAWLKCTKGTLAASYASFELHRRARRAISAISNLSGDRGRTERSAAPSASVPPAAFNSAVEVTSTSQWLGRTMTEWTKDDLPPTGEGPYWAQGDGKGLMVRQGPNYKKFRNKGESQTKSMYSCVTCDALKSNVKVQDIVGRLVPVHDLPTQESFLAKHPPGASQWTPSCPLPRVICMNLMLPYETGIVPWRSEDPGASFVAFFHIAPETVSSSMSKEPPPEIKQLIDFFAGPAGLPLGSRCDPDRSLASRLSPGKKKDIQSGIFKANAKCLNPEDVNVPEMLHEYNGKPCLITKSGYIVKDPDMEWVEIGIDVRGWNILVRKMLCSYRDMIPRTKVHFGFLVQGIEDDELPEGLMCDVLDDKRDQEDCRKAGCATGLPGHQAGAYCGSWLSASSCITGGFDRRCILWDLRSGKQRSVLPARQHVYSLISASEHELFVGLGEGCITQWDLRQTTPLRDLRGHNGAVEALALLPGALCSCAADGAMRIWCRNRGESTWHFSPREKGAALSCLSAVNEDTLLVCGSGFNPSVVSLDYDKAVLHVPKALRKMNLHSIRPLQHGGAGRHTDLRRRRRQGRAPLSGVEDEGFFPEERGVFDRSNKQKAVPLGSTGAAHRGFLCRLRR</sequence>
<dbReference type="Pfam" id="PF00400">
    <property type="entry name" value="WD40"/>
    <property type="match status" value="2"/>
</dbReference>
<dbReference type="EMBL" id="CAMXCT010000737">
    <property type="protein sequence ID" value="CAI3982695.1"/>
    <property type="molecule type" value="Genomic_DNA"/>
</dbReference>
<dbReference type="InterPro" id="IPR015943">
    <property type="entry name" value="WD40/YVTN_repeat-like_dom_sf"/>
</dbReference>
<evidence type="ECO:0000256" key="5">
    <source>
        <dbReference type="SAM" id="MobiDB-lite"/>
    </source>
</evidence>